<evidence type="ECO:0000259" key="3">
    <source>
        <dbReference type="Pfam" id="PF05193"/>
    </source>
</evidence>
<evidence type="ECO:0000259" key="2">
    <source>
        <dbReference type="Pfam" id="PF00675"/>
    </source>
</evidence>
<accession>A0A0K1Q8G0</accession>
<feature type="domain" description="Peptidase M16 N-terminal" evidence="2">
    <location>
        <begin position="46"/>
        <end position="166"/>
    </location>
</feature>
<feature type="domain" description="Peptidase M16 C-terminal" evidence="3">
    <location>
        <begin position="193"/>
        <end position="373"/>
    </location>
</feature>
<dbReference type="Proteomes" id="UP000064967">
    <property type="component" value="Chromosome"/>
</dbReference>
<dbReference type="PANTHER" id="PTHR11851:SF224">
    <property type="entry name" value="PROCESSING PROTEASE"/>
    <property type="match status" value="1"/>
</dbReference>
<dbReference type="KEGG" id="llu:AKJ09_08759"/>
<dbReference type="PATRIC" id="fig|1391654.3.peg.8870"/>
<proteinExistence type="predicted"/>
<feature type="compositionally biased region" description="Pro residues" evidence="1">
    <location>
        <begin position="1"/>
        <end position="14"/>
    </location>
</feature>
<name>A0A0K1Q8G0_9BACT</name>
<dbReference type="InterPro" id="IPR011249">
    <property type="entry name" value="Metalloenz_LuxS/M16"/>
</dbReference>
<evidence type="ECO:0000313" key="5">
    <source>
        <dbReference type="Proteomes" id="UP000064967"/>
    </source>
</evidence>
<dbReference type="Pfam" id="PF00675">
    <property type="entry name" value="Peptidase_M16"/>
    <property type="match status" value="1"/>
</dbReference>
<keyword evidence="5" id="KW-1185">Reference proteome</keyword>
<sequence>MATAAPPPADPLGPRPELKTPEPFTPPVPTSWQRPNGMIVWLLERHTLPVVAMQVVIPGAGSAGDAPDKGGLALTTANMLDEGAGTRGPLDIARDIDRLGATLATGAYTEYAFAQLTSLKKNLAPAAAILGDVLGKPKFSPVEWKRVHDLWENDLRARQSEPNAVAGVVSARQLFGSDPYGHPVNGTLKSAAKVSLDDVKTFYAQWWHPEAATVVVAGDITRAELDPLLDKAFAGWQPARTKKPPAAPTKSPSASAEAGRRVVVVDRPDAPQSVISVVRLGVAASSPEAPPLVRVNAALGGSFTSRLNQDLREEHGWSYGARSRFSFTRRPGMFAAEAAVHTEHTGEALKAMLVDIEELAKGGLTKEEVEKTRLLARGELVESFEAVEAAARRLARNAGVGLGPDHEAKASALLYGATKADLDKLAAEHIDVKNGIVVIVGPRAKLEPQLKAIGITKIEASGPEGD</sequence>
<dbReference type="GO" id="GO:0006508">
    <property type="term" value="P:proteolysis"/>
    <property type="evidence" value="ECO:0007669"/>
    <property type="project" value="UniProtKB-KW"/>
</dbReference>
<dbReference type="STRING" id="1391654.AKJ09_08759"/>
<dbReference type="GO" id="GO:0008233">
    <property type="term" value="F:peptidase activity"/>
    <property type="evidence" value="ECO:0007669"/>
    <property type="project" value="UniProtKB-KW"/>
</dbReference>
<dbReference type="PANTHER" id="PTHR11851">
    <property type="entry name" value="METALLOPROTEASE"/>
    <property type="match status" value="1"/>
</dbReference>
<gene>
    <name evidence="4" type="ORF">AKJ09_08759</name>
</gene>
<evidence type="ECO:0000313" key="4">
    <source>
        <dbReference type="EMBL" id="AKV02096.1"/>
    </source>
</evidence>
<feature type="region of interest" description="Disordered" evidence="1">
    <location>
        <begin position="1"/>
        <end position="31"/>
    </location>
</feature>
<keyword evidence="4" id="KW-0378">Hydrolase</keyword>
<dbReference type="EMBL" id="CP012333">
    <property type="protein sequence ID" value="AKV02096.1"/>
    <property type="molecule type" value="Genomic_DNA"/>
</dbReference>
<protein>
    <submittedName>
        <fullName evidence="4">Zinc protease</fullName>
    </submittedName>
</protein>
<dbReference type="AlphaFoldDB" id="A0A0K1Q8G0"/>
<dbReference type="InterPro" id="IPR007863">
    <property type="entry name" value="Peptidase_M16_C"/>
</dbReference>
<keyword evidence="4" id="KW-0645">Protease</keyword>
<dbReference type="Pfam" id="PF05193">
    <property type="entry name" value="Peptidase_M16_C"/>
    <property type="match status" value="1"/>
</dbReference>
<reference evidence="4 5" key="1">
    <citation type="submission" date="2015-08" db="EMBL/GenBank/DDBJ databases">
        <authorList>
            <person name="Babu N.S."/>
            <person name="Beckwith C.J."/>
            <person name="Beseler K.G."/>
            <person name="Brison A."/>
            <person name="Carone J.V."/>
            <person name="Caskin T.P."/>
            <person name="Diamond M."/>
            <person name="Durham M.E."/>
            <person name="Foxe J.M."/>
            <person name="Go M."/>
            <person name="Henderson B.A."/>
            <person name="Jones I.B."/>
            <person name="McGettigan J.A."/>
            <person name="Micheletti S.J."/>
            <person name="Nasrallah M.E."/>
            <person name="Ortiz D."/>
            <person name="Piller C.R."/>
            <person name="Privatt S.R."/>
            <person name="Schneider S.L."/>
            <person name="Sharp S."/>
            <person name="Smith T.C."/>
            <person name="Stanton J.D."/>
            <person name="Ullery H.E."/>
            <person name="Wilson R.J."/>
            <person name="Serrano M.G."/>
            <person name="Buck G."/>
            <person name="Lee V."/>
            <person name="Wang Y."/>
            <person name="Carvalho R."/>
            <person name="Voegtly L."/>
            <person name="Shi R."/>
            <person name="Duckworth R."/>
            <person name="Johnson A."/>
            <person name="Loviza R."/>
            <person name="Walstead R."/>
            <person name="Shah Z."/>
            <person name="Kiflezghi M."/>
            <person name="Wade K."/>
            <person name="Ball S.L."/>
            <person name="Bradley K.W."/>
            <person name="Asai D.J."/>
            <person name="Bowman C.A."/>
            <person name="Russell D.A."/>
            <person name="Pope W.H."/>
            <person name="Jacobs-Sera D."/>
            <person name="Hendrix R.W."/>
            <person name="Hatfull G.F."/>
        </authorList>
    </citation>
    <scope>NUCLEOTIDE SEQUENCE [LARGE SCALE GENOMIC DNA]</scope>
    <source>
        <strain evidence="4 5">DSM 27648</strain>
    </source>
</reference>
<dbReference type="SUPFAM" id="SSF63411">
    <property type="entry name" value="LuxS/MPP-like metallohydrolase"/>
    <property type="match status" value="2"/>
</dbReference>
<dbReference type="GO" id="GO:0046872">
    <property type="term" value="F:metal ion binding"/>
    <property type="evidence" value="ECO:0007669"/>
    <property type="project" value="InterPro"/>
</dbReference>
<dbReference type="InterPro" id="IPR050361">
    <property type="entry name" value="MPP/UQCRC_Complex"/>
</dbReference>
<dbReference type="InterPro" id="IPR011765">
    <property type="entry name" value="Pept_M16_N"/>
</dbReference>
<evidence type="ECO:0000256" key="1">
    <source>
        <dbReference type="SAM" id="MobiDB-lite"/>
    </source>
</evidence>
<feature type="region of interest" description="Disordered" evidence="1">
    <location>
        <begin position="236"/>
        <end position="259"/>
    </location>
</feature>
<organism evidence="4 5">
    <name type="scientific">Labilithrix luteola</name>
    <dbReference type="NCBI Taxonomy" id="1391654"/>
    <lineage>
        <taxon>Bacteria</taxon>
        <taxon>Pseudomonadati</taxon>
        <taxon>Myxococcota</taxon>
        <taxon>Polyangia</taxon>
        <taxon>Polyangiales</taxon>
        <taxon>Labilitrichaceae</taxon>
        <taxon>Labilithrix</taxon>
    </lineage>
</organism>
<dbReference type="Gene3D" id="3.30.830.10">
    <property type="entry name" value="Metalloenzyme, LuxS/M16 peptidase-like"/>
    <property type="match status" value="2"/>
</dbReference>